<sequence length="255" mass="29671">MMRRTLGSKWIKTKLLLQNQDLRRFVPETHLFSKASLLSMLNKYSMVYIKPIHGSFGIGVMRVTKTESENGKRYHYQSGLRKRSFASYQAMYQSILQTKPKKSYLVQQGIHMLKYKSRPFDIRIMVQRTAHLPWKVTGWIGRLAYPKKVVTNFHSQGKPLPVKLLLSPHLSDAAAEEHISSMKEVGLRIAEQLSKTQPGFREIGVDIGFSSDFHPWVFEVNTSPDPFIFNQLKDKSMFYRVIKYARANGRFRKKK</sequence>
<dbReference type="EMBL" id="VNJI01000019">
    <property type="protein sequence ID" value="TVY08876.1"/>
    <property type="molecule type" value="Genomic_DNA"/>
</dbReference>
<dbReference type="Pfam" id="PF14398">
    <property type="entry name" value="ATPgrasp_YheCD"/>
    <property type="match status" value="1"/>
</dbReference>
<evidence type="ECO:0008006" key="3">
    <source>
        <dbReference type="Google" id="ProtNLM"/>
    </source>
</evidence>
<evidence type="ECO:0000313" key="1">
    <source>
        <dbReference type="EMBL" id="TVY08876.1"/>
    </source>
</evidence>
<dbReference type="RefSeq" id="WP_144848679.1">
    <property type="nucleotide sequence ID" value="NZ_VNJI01000019.1"/>
</dbReference>
<dbReference type="Proteomes" id="UP000317036">
    <property type="component" value="Unassembled WGS sequence"/>
</dbReference>
<organism evidence="1 2">
    <name type="scientific">Paenibacillus cremeus</name>
    <dbReference type="NCBI Taxonomy" id="2163881"/>
    <lineage>
        <taxon>Bacteria</taxon>
        <taxon>Bacillati</taxon>
        <taxon>Bacillota</taxon>
        <taxon>Bacilli</taxon>
        <taxon>Bacillales</taxon>
        <taxon>Paenibacillaceae</taxon>
        <taxon>Paenibacillus</taxon>
    </lineage>
</organism>
<keyword evidence="2" id="KW-1185">Reference proteome</keyword>
<accession>A0A559K9T1</accession>
<dbReference type="Gene3D" id="3.30.470.20">
    <property type="entry name" value="ATP-grasp fold, B domain"/>
    <property type="match status" value="1"/>
</dbReference>
<protein>
    <recommendedName>
        <fullName evidence="3">YheC/YheD family protein</fullName>
    </recommendedName>
</protein>
<dbReference type="SUPFAM" id="SSF56059">
    <property type="entry name" value="Glutathione synthetase ATP-binding domain-like"/>
    <property type="match status" value="1"/>
</dbReference>
<proteinExistence type="predicted"/>
<name>A0A559K9T1_9BACL</name>
<evidence type="ECO:0000313" key="2">
    <source>
        <dbReference type="Proteomes" id="UP000317036"/>
    </source>
</evidence>
<dbReference type="InterPro" id="IPR026838">
    <property type="entry name" value="YheC/D"/>
</dbReference>
<dbReference type="OrthoDB" id="7869153at2"/>
<comment type="caution">
    <text evidence="1">The sequence shown here is derived from an EMBL/GenBank/DDBJ whole genome shotgun (WGS) entry which is preliminary data.</text>
</comment>
<gene>
    <name evidence="1" type="ORF">FPZ49_16520</name>
</gene>
<dbReference type="AlphaFoldDB" id="A0A559K9T1"/>
<reference evidence="1 2" key="1">
    <citation type="submission" date="2019-07" db="EMBL/GenBank/DDBJ databases">
        <authorList>
            <person name="Kim J."/>
        </authorList>
    </citation>
    <scope>NUCLEOTIDE SEQUENCE [LARGE SCALE GENOMIC DNA]</scope>
    <source>
        <strain evidence="1 2">JC52</strain>
    </source>
</reference>